<evidence type="ECO:0000256" key="1">
    <source>
        <dbReference type="SAM" id="Phobius"/>
    </source>
</evidence>
<keyword evidence="1" id="KW-0812">Transmembrane</keyword>
<dbReference type="PANTHER" id="PTHR34980">
    <property type="entry name" value="INNER MEMBRANE PROTEIN-RELATED-RELATED"/>
    <property type="match status" value="1"/>
</dbReference>
<dbReference type="RefSeq" id="WP_257893426.1">
    <property type="nucleotide sequence ID" value="NZ_JAIMBW010000001.1"/>
</dbReference>
<evidence type="ECO:0000313" key="3">
    <source>
        <dbReference type="Proteomes" id="UP000693972"/>
    </source>
</evidence>
<dbReference type="Proteomes" id="UP000693972">
    <property type="component" value="Unassembled WGS sequence"/>
</dbReference>
<dbReference type="EMBL" id="CP078073">
    <property type="protein sequence ID" value="QXL86473.1"/>
    <property type="molecule type" value="Genomic_DNA"/>
</dbReference>
<keyword evidence="1" id="KW-0472">Membrane</keyword>
<feature type="transmembrane region" description="Helical" evidence="1">
    <location>
        <begin position="80"/>
        <end position="100"/>
    </location>
</feature>
<feature type="transmembrane region" description="Helical" evidence="1">
    <location>
        <begin position="49"/>
        <end position="68"/>
    </location>
</feature>
<keyword evidence="1" id="KW-1133">Transmembrane helix</keyword>
<dbReference type="PANTHER" id="PTHR34980:SF2">
    <property type="entry name" value="INNER MEMBRANE PROTEIN YHAH-RELATED"/>
    <property type="match status" value="1"/>
</dbReference>
<feature type="transmembrane region" description="Helical" evidence="1">
    <location>
        <begin position="26"/>
        <end position="43"/>
    </location>
</feature>
<dbReference type="GO" id="GO:0005886">
    <property type="term" value="C:plasma membrane"/>
    <property type="evidence" value="ECO:0007669"/>
    <property type="project" value="TreeGrafter"/>
</dbReference>
<dbReference type="Pfam" id="PF05656">
    <property type="entry name" value="DUF805"/>
    <property type="match status" value="1"/>
</dbReference>
<organism evidence="2">
    <name type="scientific">Gymnodinialimonas phycosphaerae</name>
    <dbReference type="NCBI Taxonomy" id="2841589"/>
    <lineage>
        <taxon>Bacteria</taxon>
        <taxon>Pseudomonadati</taxon>
        <taxon>Pseudomonadota</taxon>
        <taxon>Alphaproteobacteria</taxon>
        <taxon>Rhodobacterales</taxon>
        <taxon>Paracoccaceae</taxon>
        <taxon>Gymnodinialimonas</taxon>
    </lineage>
</organism>
<reference evidence="2 3" key="1">
    <citation type="submission" date="2021-07" db="EMBL/GenBank/DDBJ databases">
        <title>Karlodiniumbacter phycospheric gen. nov., sp. nov., a phycosphere bacterium isolated from karlodinium veneficum.</title>
        <authorList>
            <person name="Peng Y."/>
            <person name="Jiang L."/>
            <person name="Lee J."/>
        </authorList>
    </citation>
    <scope>NUCLEOTIDE SEQUENCE</scope>
    <source>
        <strain evidence="2 3">N5</strain>
    </source>
</reference>
<proteinExistence type="predicted"/>
<dbReference type="EMBL" id="JAIMBW010000001">
    <property type="protein sequence ID" value="MBY4893775.1"/>
    <property type="molecule type" value="Genomic_DNA"/>
</dbReference>
<dbReference type="InterPro" id="IPR008523">
    <property type="entry name" value="DUF805"/>
</dbReference>
<name>A0A975TSH8_9RHOB</name>
<evidence type="ECO:0000313" key="2">
    <source>
        <dbReference type="EMBL" id="QXL86473.1"/>
    </source>
</evidence>
<dbReference type="AlphaFoldDB" id="A0A975TSH8"/>
<sequence>MDFMTAVKHVFSNFANFNGRARRSEFWWFYLFTIICNVAATTIDGAIGMPIVSIVVMLGLLIPGLAVAVRRMHDTGRSGWWIFIILIPLIGIILYIYWFVQRGTVGPNAYGADPYDVPATA</sequence>
<protein>
    <submittedName>
        <fullName evidence="2">DUF805 domain-containing protein</fullName>
    </submittedName>
</protein>
<gene>
    <name evidence="2" type="ORF">KUL25_13475</name>
</gene>
<keyword evidence="3" id="KW-1185">Reference proteome</keyword>
<accession>A0A975TSH8</accession>